<dbReference type="PANTHER" id="PTHR47955">
    <property type="entry name" value="CYTOCHROME P450 FAMILY 71 PROTEIN"/>
    <property type="match status" value="1"/>
</dbReference>
<keyword evidence="5" id="KW-0408">Iron</keyword>
<evidence type="ECO:0000256" key="4">
    <source>
        <dbReference type="ARBA" id="ARBA00023002"/>
    </source>
</evidence>
<evidence type="ECO:0000256" key="6">
    <source>
        <dbReference type="ARBA" id="ARBA00023033"/>
    </source>
</evidence>
<dbReference type="Gene3D" id="1.10.630.10">
    <property type="entry name" value="Cytochrome P450"/>
    <property type="match status" value="1"/>
</dbReference>
<dbReference type="GO" id="GO:0004497">
    <property type="term" value="F:monooxygenase activity"/>
    <property type="evidence" value="ECO:0007669"/>
    <property type="project" value="UniProtKB-KW"/>
</dbReference>
<dbReference type="GO" id="GO:0020037">
    <property type="term" value="F:heme binding"/>
    <property type="evidence" value="ECO:0007669"/>
    <property type="project" value="InterPro"/>
</dbReference>
<evidence type="ECO:0000256" key="3">
    <source>
        <dbReference type="ARBA" id="ARBA00022723"/>
    </source>
</evidence>
<dbReference type="AlphaFoldDB" id="A0AAD8KNV2"/>
<dbReference type="Proteomes" id="UP001229421">
    <property type="component" value="Unassembled WGS sequence"/>
</dbReference>
<keyword evidence="2" id="KW-0349">Heme</keyword>
<dbReference type="EMBL" id="JAUHHV010000004">
    <property type="protein sequence ID" value="KAK1426524.1"/>
    <property type="molecule type" value="Genomic_DNA"/>
</dbReference>
<accession>A0AAD8KNV2</accession>
<keyword evidence="3" id="KW-0479">Metal-binding</keyword>
<name>A0AAD8KNV2_TARER</name>
<dbReference type="InterPro" id="IPR001128">
    <property type="entry name" value="Cyt_P450"/>
</dbReference>
<evidence type="ECO:0000256" key="2">
    <source>
        <dbReference type="ARBA" id="ARBA00022617"/>
    </source>
</evidence>
<sequence length="251" mass="28809">MNHLMHPAPHRALHDLAMKYGPIMHLKLGCISTIVVSSAELASQIMKTHDNVFCNRPKLTIPRILGNNFSDITFAPYGTYWRHLKKICNLELTTAKSLDLSRFIREEEVKLLVESISKSVEPINLVERVFAMNYNIITRILFGDKFDDGLRFRMAIREGAALTAEFQIGDFFPSLGFVGKLTGMNKPLEECHRKLSIIMDKKIQHHIEQHKVKKPHRECLVDVLLRLQETEGELDQPLTTDNIKHVLLDCK</sequence>
<comment type="caution">
    <text evidence="7">The sequence shown here is derived from an EMBL/GenBank/DDBJ whole genome shotgun (WGS) entry which is preliminary data.</text>
</comment>
<evidence type="ECO:0000256" key="5">
    <source>
        <dbReference type="ARBA" id="ARBA00023004"/>
    </source>
</evidence>
<dbReference type="GO" id="GO:0016705">
    <property type="term" value="F:oxidoreductase activity, acting on paired donors, with incorporation or reduction of molecular oxygen"/>
    <property type="evidence" value="ECO:0007669"/>
    <property type="project" value="InterPro"/>
</dbReference>
<organism evidence="7 8">
    <name type="scientific">Tagetes erecta</name>
    <name type="common">African marigold</name>
    <dbReference type="NCBI Taxonomy" id="13708"/>
    <lineage>
        <taxon>Eukaryota</taxon>
        <taxon>Viridiplantae</taxon>
        <taxon>Streptophyta</taxon>
        <taxon>Embryophyta</taxon>
        <taxon>Tracheophyta</taxon>
        <taxon>Spermatophyta</taxon>
        <taxon>Magnoliopsida</taxon>
        <taxon>eudicotyledons</taxon>
        <taxon>Gunneridae</taxon>
        <taxon>Pentapetalae</taxon>
        <taxon>asterids</taxon>
        <taxon>campanulids</taxon>
        <taxon>Asterales</taxon>
        <taxon>Asteraceae</taxon>
        <taxon>Asteroideae</taxon>
        <taxon>Heliantheae alliance</taxon>
        <taxon>Tageteae</taxon>
        <taxon>Tagetes</taxon>
    </lineage>
</organism>
<keyword evidence="6" id="KW-0503">Monooxygenase</keyword>
<dbReference type="InterPro" id="IPR036396">
    <property type="entry name" value="Cyt_P450_sf"/>
</dbReference>
<dbReference type="InterPro" id="IPR002401">
    <property type="entry name" value="Cyt_P450_E_grp-I"/>
</dbReference>
<dbReference type="GO" id="GO:0005506">
    <property type="term" value="F:iron ion binding"/>
    <property type="evidence" value="ECO:0007669"/>
    <property type="project" value="InterPro"/>
</dbReference>
<protein>
    <recommendedName>
        <fullName evidence="9">Cytochrome P450</fullName>
    </recommendedName>
</protein>
<dbReference type="Pfam" id="PF00067">
    <property type="entry name" value="p450"/>
    <property type="match status" value="1"/>
</dbReference>
<dbReference type="PRINTS" id="PR00463">
    <property type="entry name" value="EP450I"/>
</dbReference>
<keyword evidence="4" id="KW-0560">Oxidoreductase</keyword>
<evidence type="ECO:0000313" key="8">
    <source>
        <dbReference type="Proteomes" id="UP001229421"/>
    </source>
</evidence>
<evidence type="ECO:0000313" key="7">
    <source>
        <dbReference type="EMBL" id="KAK1426524.1"/>
    </source>
</evidence>
<proteinExistence type="inferred from homology"/>
<comment type="similarity">
    <text evidence="1">Belongs to the cytochrome P450 family.</text>
</comment>
<reference evidence="7" key="1">
    <citation type="journal article" date="2023" name="bioRxiv">
        <title>Improved chromosome-level genome assembly for marigold (Tagetes erecta).</title>
        <authorList>
            <person name="Jiang F."/>
            <person name="Yuan L."/>
            <person name="Wang S."/>
            <person name="Wang H."/>
            <person name="Xu D."/>
            <person name="Wang A."/>
            <person name="Fan W."/>
        </authorList>
    </citation>
    <scope>NUCLEOTIDE SEQUENCE</scope>
    <source>
        <strain evidence="7">WSJ</strain>
        <tissue evidence="7">Leaf</tissue>
    </source>
</reference>
<dbReference type="GO" id="GO:0051762">
    <property type="term" value="P:sesquiterpene biosynthetic process"/>
    <property type="evidence" value="ECO:0007669"/>
    <property type="project" value="UniProtKB-ARBA"/>
</dbReference>
<dbReference type="PANTHER" id="PTHR47955:SF8">
    <property type="entry name" value="CYTOCHROME P450 71D11-LIKE"/>
    <property type="match status" value="1"/>
</dbReference>
<keyword evidence="8" id="KW-1185">Reference proteome</keyword>
<evidence type="ECO:0000256" key="1">
    <source>
        <dbReference type="ARBA" id="ARBA00010617"/>
    </source>
</evidence>
<dbReference type="SUPFAM" id="SSF48264">
    <property type="entry name" value="Cytochrome P450"/>
    <property type="match status" value="1"/>
</dbReference>
<gene>
    <name evidence="7" type="ORF">QVD17_15198</name>
</gene>
<evidence type="ECO:0008006" key="9">
    <source>
        <dbReference type="Google" id="ProtNLM"/>
    </source>
</evidence>